<dbReference type="PANTHER" id="PTHR34580">
    <property type="match status" value="1"/>
</dbReference>
<dbReference type="Pfam" id="PF13280">
    <property type="entry name" value="WYL"/>
    <property type="match status" value="1"/>
</dbReference>
<organism evidence="2 3">
    <name type="scientific">Arcanobacterium phocisimile</name>
    <dbReference type="NCBI Taxonomy" id="1302235"/>
    <lineage>
        <taxon>Bacteria</taxon>
        <taxon>Bacillati</taxon>
        <taxon>Actinomycetota</taxon>
        <taxon>Actinomycetes</taxon>
        <taxon>Actinomycetales</taxon>
        <taxon>Actinomycetaceae</taxon>
        <taxon>Arcanobacterium</taxon>
    </lineage>
</organism>
<gene>
    <name evidence="2" type="ORF">JTE88_04350</name>
</gene>
<dbReference type="PROSITE" id="PS52050">
    <property type="entry name" value="WYL"/>
    <property type="match status" value="1"/>
</dbReference>
<dbReference type="InterPro" id="IPR026881">
    <property type="entry name" value="WYL_dom"/>
</dbReference>
<dbReference type="Proteomes" id="UP000602653">
    <property type="component" value="Chromosome"/>
</dbReference>
<keyword evidence="3" id="KW-1185">Reference proteome</keyword>
<dbReference type="PANTHER" id="PTHR34580:SF1">
    <property type="entry name" value="PROTEIN PAFC"/>
    <property type="match status" value="1"/>
</dbReference>
<accession>A0ABX7IJP3</accession>
<dbReference type="InterPro" id="IPR051534">
    <property type="entry name" value="CBASS_pafABC_assoc_protein"/>
</dbReference>
<dbReference type="EMBL" id="CP070228">
    <property type="protein sequence ID" value="QRV02955.1"/>
    <property type="molecule type" value="Genomic_DNA"/>
</dbReference>
<sequence length="304" mass="33313">MGFGDLSLSRKHAMVEFLQSQSGVTLGELAHRFGTSWQVMRDEIQQLATIELVSGSFFDTPFDVWIADEDPTADSLIYVTGIDDVGAPTLSLAEVVSLLGATDIAMLSADRDDTQALAAFRQRIVEATTQAGYESVLWPAPQLQAPVDVLDVISTALTSQRSVVIEYWKNVTGQLERAEIEVQPVTLTYVPYPLLIAANESGDVRRYRFDRITQARLGSTPVSARLVRKVSSAAQAQSGVVGERIRLVCGPGARWVSEEVPDAVLVRSVDGCDIFELPIRSTQWLFSLLVRLGDTVTRVERVEG</sequence>
<reference evidence="2 3" key="1">
    <citation type="submission" date="2021-02" db="EMBL/GenBank/DDBJ databases">
        <title>Complete Genome Sequence of Arcanobacterium phocisimile strain DSM 26142T from a harbour seal.</title>
        <authorList>
            <person name="Borowiak M."/>
            <person name="Alssahen M."/>
            <person name="Malorny B."/>
            <person name="Laemmler C."/>
            <person name="Siebert U."/>
            <person name="Ploetz M."/>
            <person name="Abdulmawjood A."/>
        </authorList>
    </citation>
    <scope>NUCLEOTIDE SEQUENCE [LARGE SCALE GENOMIC DNA]</scope>
    <source>
        <strain evidence="2 3">DSM 26142</strain>
    </source>
</reference>
<dbReference type="PIRSF" id="PIRSF016838">
    <property type="entry name" value="PafC"/>
    <property type="match status" value="1"/>
</dbReference>
<proteinExistence type="predicted"/>
<name>A0ABX7IJP3_9ACTO</name>
<protein>
    <submittedName>
        <fullName evidence="2">WYL domain-containing protein</fullName>
    </submittedName>
</protein>
<evidence type="ECO:0000313" key="2">
    <source>
        <dbReference type="EMBL" id="QRV02955.1"/>
    </source>
</evidence>
<feature type="domain" description="WYL" evidence="1">
    <location>
        <begin position="148"/>
        <end position="216"/>
    </location>
</feature>
<dbReference type="InterPro" id="IPR028349">
    <property type="entry name" value="PafC-like"/>
</dbReference>
<evidence type="ECO:0000313" key="3">
    <source>
        <dbReference type="Proteomes" id="UP000602653"/>
    </source>
</evidence>
<evidence type="ECO:0000259" key="1">
    <source>
        <dbReference type="Pfam" id="PF13280"/>
    </source>
</evidence>
<dbReference type="RefSeq" id="WP_204425641.1">
    <property type="nucleotide sequence ID" value="NZ_CP070228.1"/>
</dbReference>